<keyword evidence="1" id="KW-0732">Signal</keyword>
<dbReference type="Proteomes" id="UP000184147">
    <property type="component" value="Unassembled WGS sequence"/>
</dbReference>
<gene>
    <name evidence="3" type="ORF">SAMN05444377_1146</name>
</gene>
<evidence type="ECO:0000313" key="4">
    <source>
        <dbReference type="Proteomes" id="UP000184147"/>
    </source>
</evidence>
<dbReference type="OrthoDB" id="344729at2"/>
<evidence type="ECO:0000313" key="3">
    <source>
        <dbReference type="EMBL" id="SHF62306.1"/>
    </source>
</evidence>
<dbReference type="InterPro" id="IPR007029">
    <property type="entry name" value="YHS_dom"/>
</dbReference>
<dbReference type="AlphaFoldDB" id="A0A1M5D5N9"/>
<dbReference type="Pfam" id="PF04945">
    <property type="entry name" value="YHS"/>
    <property type="match status" value="1"/>
</dbReference>
<evidence type="ECO:0000256" key="1">
    <source>
        <dbReference type="SAM" id="SignalP"/>
    </source>
</evidence>
<feature type="domain" description="YHS" evidence="2">
    <location>
        <begin position="42"/>
        <end position="87"/>
    </location>
</feature>
<keyword evidence="4" id="KW-1185">Reference proteome</keyword>
<dbReference type="NCBIfam" id="NF041384">
    <property type="entry name" value="YHS_seleno_dom"/>
    <property type="match status" value="1"/>
</dbReference>
<dbReference type="EMBL" id="FQVQ01000014">
    <property type="protein sequence ID" value="SHF62306.1"/>
    <property type="molecule type" value="Genomic_DNA"/>
</dbReference>
<evidence type="ECO:0000259" key="2">
    <source>
        <dbReference type="Pfam" id="PF04945"/>
    </source>
</evidence>
<organism evidence="3 4">
    <name type="scientific">Flavobacterium fontis</name>
    <dbReference type="NCBI Taxonomy" id="1124188"/>
    <lineage>
        <taxon>Bacteria</taxon>
        <taxon>Pseudomonadati</taxon>
        <taxon>Bacteroidota</taxon>
        <taxon>Flavobacteriia</taxon>
        <taxon>Flavobacteriales</taxon>
        <taxon>Flavobacteriaceae</taxon>
        <taxon>Flavobacterium</taxon>
    </lineage>
</organism>
<dbReference type="RefSeq" id="WP_073364326.1">
    <property type="nucleotide sequence ID" value="NZ_FQVQ01000014.1"/>
</dbReference>
<feature type="signal peptide" evidence="1">
    <location>
        <begin position="1"/>
        <end position="18"/>
    </location>
</feature>
<sequence>MKNLFVLLFLAASLVSGAQTSAKRVKEFNLENKLALQGYDPVAYFVQKKALKGKKEITATHEGVVYYFASQGNKDLFVKNPSAYEPQYGGWCAYAMGANGEKVEVDPQTFKIVNGKLFLFYNAYFNNTLKSWNKDEANLNKKADASWKKFINS</sequence>
<proteinExistence type="predicted"/>
<accession>A0A1M5D5N9</accession>
<reference evidence="3 4" key="1">
    <citation type="submission" date="2016-11" db="EMBL/GenBank/DDBJ databases">
        <authorList>
            <person name="Jaros S."/>
            <person name="Januszkiewicz K."/>
            <person name="Wedrychowicz H."/>
        </authorList>
    </citation>
    <scope>NUCLEOTIDE SEQUENCE [LARGE SCALE GENOMIC DNA]</scope>
    <source>
        <strain evidence="3 4">DSM 25660</strain>
    </source>
</reference>
<name>A0A1M5D5N9_9FLAO</name>
<protein>
    <submittedName>
        <fullName evidence="3">YHS domain-containing protein</fullName>
    </submittedName>
</protein>
<feature type="chain" id="PRO_5012522201" evidence="1">
    <location>
        <begin position="19"/>
        <end position="153"/>
    </location>
</feature>
<dbReference type="STRING" id="1124188.SAMN05444377_1146"/>